<protein>
    <submittedName>
        <fullName evidence="1">Uncharacterized protein</fullName>
    </submittedName>
</protein>
<name>A0A8F1SBI0_9BACT</name>
<evidence type="ECO:0000313" key="1">
    <source>
        <dbReference type="EMBL" id="QWQ32293.1"/>
    </source>
</evidence>
<dbReference type="Proteomes" id="UP000679129">
    <property type="component" value="Chromosome"/>
</dbReference>
<organism evidence="1 2">
    <name type="scientific">Candidatus Minimicrobia naudis</name>
    <dbReference type="NCBI Taxonomy" id="2841263"/>
    <lineage>
        <taxon>Bacteria</taxon>
        <taxon>Candidatus Saccharimonadota</taxon>
        <taxon>Candidatus Saccharimonadota incertae sedis</taxon>
        <taxon>Candidatus Minimicrobia</taxon>
    </lineage>
</organism>
<reference evidence="1" key="1">
    <citation type="submission" date="2021-06" db="EMBL/GenBank/DDBJ databases">
        <title>An adapted protocol for Saccharibacteria cultivation: two new species join this phylum of Candidate Phyla Radiations.</title>
        <authorList>
            <person name="Ibrahim A."/>
            <person name="Maatouk M."/>
            <person name="Zgheib R."/>
            <person name="Haddad G."/>
            <person name="Bou Khalil J."/>
            <person name="Raoult D."/>
            <person name="Bittar F."/>
        </authorList>
    </citation>
    <scope>NUCLEOTIDE SEQUENCE</scope>
    <source>
        <strain evidence="1">IHU1</strain>
    </source>
</reference>
<sequence length="78" mass="9303">MEGEGLNDGKPIESSKLKDELLKKENRKIASKVYGRTGLFNMRFRAWGWEAYAAELYGKFKFQQKWWDFYKFDKKLGV</sequence>
<dbReference type="AlphaFoldDB" id="A0A8F1SBI0"/>
<evidence type="ECO:0000313" key="2">
    <source>
        <dbReference type="Proteomes" id="UP000679129"/>
    </source>
</evidence>
<accession>A0A8F1SBI0</accession>
<gene>
    <name evidence="1" type="ORF">KOY48_00045</name>
</gene>
<proteinExistence type="predicted"/>
<keyword evidence="2" id="KW-1185">Reference proteome</keyword>
<dbReference type="EMBL" id="CP076460">
    <property type="protein sequence ID" value="QWQ32293.1"/>
    <property type="molecule type" value="Genomic_DNA"/>
</dbReference>
<dbReference type="KEGG" id="mnd:KOY48_00045"/>